<dbReference type="Pfam" id="PF02518">
    <property type="entry name" value="HATPase_c"/>
    <property type="match status" value="1"/>
</dbReference>
<keyword evidence="9" id="KW-0175">Coiled coil</keyword>
<feature type="transmembrane region" description="Helical" evidence="10">
    <location>
        <begin position="15"/>
        <end position="34"/>
    </location>
</feature>
<dbReference type="PROSITE" id="PS50109">
    <property type="entry name" value="HIS_KIN"/>
    <property type="match status" value="1"/>
</dbReference>
<dbReference type="EMBL" id="VCEJ01000002">
    <property type="protein sequence ID" value="TLV02718.1"/>
    <property type="molecule type" value="Genomic_DNA"/>
</dbReference>
<dbReference type="PANTHER" id="PTHR24421:SF37">
    <property type="entry name" value="SENSOR HISTIDINE KINASE NARS"/>
    <property type="match status" value="1"/>
</dbReference>
<dbReference type="Proteomes" id="UP000306402">
    <property type="component" value="Unassembled WGS sequence"/>
</dbReference>
<keyword evidence="3" id="KW-0808">Transferase</keyword>
<evidence type="ECO:0000256" key="7">
    <source>
        <dbReference type="ARBA" id="ARBA00023012"/>
    </source>
</evidence>
<evidence type="ECO:0000313" key="12">
    <source>
        <dbReference type="EMBL" id="TLV02718.1"/>
    </source>
</evidence>
<dbReference type="InterPro" id="IPR036890">
    <property type="entry name" value="HATPase_C_sf"/>
</dbReference>
<dbReference type="InterPro" id="IPR029095">
    <property type="entry name" value="NarX-like_N"/>
</dbReference>
<reference evidence="12 13" key="1">
    <citation type="submission" date="2019-05" db="EMBL/GenBank/DDBJ databases">
        <authorList>
            <person name="Qu J.-H."/>
        </authorList>
    </citation>
    <scope>NUCLEOTIDE SEQUENCE [LARGE SCALE GENOMIC DNA]</scope>
    <source>
        <strain evidence="12 13">T17</strain>
    </source>
</reference>
<dbReference type="Gene3D" id="3.30.565.10">
    <property type="entry name" value="Histidine kinase-like ATPase, C-terminal domain"/>
    <property type="match status" value="1"/>
</dbReference>
<dbReference type="GO" id="GO:0046983">
    <property type="term" value="F:protein dimerization activity"/>
    <property type="evidence" value="ECO:0007669"/>
    <property type="project" value="InterPro"/>
</dbReference>
<dbReference type="CDD" id="cd16917">
    <property type="entry name" value="HATPase_UhpB-NarQ-NarX-like"/>
    <property type="match status" value="1"/>
</dbReference>
<dbReference type="InterPro" id="IPR050482">
    <property type="entry name" value="Sensor_HK_TwoCompSys"/>
</dbReference>
<keyword evidence="4 10" id="KW-0812">Transmembrane</keyword>
<name>A0A5R9L2T2_9BACT</name>
<dbReference type="RefSeq" id="WP_138363928.1">
    <property type="nucleotide sequence ID" value="NZ_VCEJ01000002.1"/>
</dbReference>
<keyword evidence="8 10" id="KW-0472">Membrane</keyword>
<evidence type="ECO:0000256" key="2">
    <source>
        <dbReference type="ARBA" id="ARBA00022475"/>
    </source>
</evidence>
<dbReference type="InterPro" id="IPR005467">
    <property type="entry name" value="His_kinase_dom"/>
</dbReference>
<feature type="domain" description="Histidine kinase" evidence="11">
    <location>
        <begin position="281"/>
        <end position="476"/>
    </location>
</feature>
<dbReference type="GO" id="GO:0000155">
    <property type="term" value="F:phosphorelay sensor kinase activity"/>
    <property type="evidence" value="ECO:0007669"/>
    <property type="project" value="InterPro"/>
</dbReference>
<comment type="subcellular location">
    <subcellularLocation>
        <location evidence="1">Cell membrane</location>
        <topology evidence="1">Multi-pass membrane protein</topology>
    </subcellularLocation>
</comment>
<evidence type="ECO:0000256" key="9">
    <source>
        <dbReference type="SAM" id="Coils"/>
    </source>
</evidence>
<protein>
    <submittedName>
        <fullName evidence="12">Histidine kinase</fullName>
    </submittedName>
</protein>
<comment type="caution">
    <text evidence="12">The sequence shown here is derived from an EMBL/GenBank/DDBJ whole genome shotgun (WGS) entry which is preliminary data.</text>
</comment>
<feature type="coiled-coil region" evidence="9">
    <location>
        <begin position="217"/>
        <end position="258"/>
    </location>
</feature>
<organism evidence="12 13">
    <name type="scientific">Dyadobacter luticola</name>
    <dbReference type="NCBI Taxonomy" id="1979387"/>
    <lineage>
        <taxon>Bacteria</taxon>
        <taxon>Pseudomonadati</taxon>
        <taxon>Bacteroidota</taxon>
        <taxon>Cytophagia</taxon>
        <taxon>Cytophagales</taxon>
        <taxon>Spirosomataceae</taxon>
        <taxon>Dyadobacter</taxon>
    </lineage>
</organism>
<accession>A0A5R9L2T2</accession>
<keyword evidence="2" id="KW-1003">Cell membrane</keyword>
<dbReference type="GO" id="GO:0005886">
    <property type="term" value="C:plasma membrane"/>
    <property type="evidence" value="ECO:0007669"/>
    <property type="project" value="UniProtKB-SubCell"/>
</dbReference>
<keyword evidence="13" id="KW-1185">Reference proteome</keyword>
<dbReference type="PANTHER" id="PTHR24421">
    <property type="entry name" value="NITRATE/NITRITE SENSOR PROTEIN NARX-RELATED"/>
    <property type="match status" value="1"/>
</dbReference>
<keyword evidence="7" id="KW-0902">Two-component regulatory system</keyword>
<dbReference type="InterPro" id="IPR003594">
    <property type="entry name" value="HATPase_dom"/>
</dbReference>
<evidence type="ECO:0000259" key="11">
    <source>
        <dbReference type="PROSITE" id="PS50109"/>
    </source>
</evidence>
<evidence type="ECO:0000256" key="5">
    <source>
        <dbReference type="ARBA" id="ARBA00022777"/>
    </source>
</evidence>
<evidence type="ECO:0000256" key="1">
    <source>
        <dbReference type="ARBA" id="ARBA00004651"/>
    </source>
</evidence>
<dbReference type="AlphaFoldDB" id="A0A5R9L2T2"/>
<dbReference type="OrthoDB" id="9760839at2"/>
<proteinExistence type="predicted"/>
<evidence type="ECO:0000256" key="4">
    <source>
        <dbReference type="ARBA" id="ARBA00022692"/>
    </source>
</evidence>
<dbReference type="Pfam" id="PF13675">
    <property type="entry name" value="PilJ"/>
    <property type="match status" value="1"/>
</dbReference>
<sequence>MERLDNRVAGSLTRFYVVALCVVAMLTISGLFLIRRTISGLNHDSRVVNVAGRQRMLSQRLTKLAIIETDGKTRNDPASFDSLLVVWKLSHDHLLKNKLPVDEDFVTWKSAKLDSMFREIAPVFDSLYQDFALIGTDSISKPARNQALVAVLKNEPVFLAKMDNIVFQFDKESFAKLENLERIEWILDIMTILVLLAEGLLIFRPVVNTTRRVVRMLTESEEALQLSNQKLKEANEHLVAAQNDLLQLQEEKYQLQMAEERIRAAAVIEGQEDERKRFALELHDGIGQMLTGLKLHAEKLKTMPFADEKHQKRFDQLVSLIHDTIQTTRQVSFNLMPSVLNDFGLAAALRLLCEQTRNSSGINIQFEEKTTGEPELGRAMETGLYRIAQEALNNAVKHAQADHIIIKLEQNENRAVLEVRDDGKGFNLNGLKPYQDFSYNHNGMENIRTRAQLMNGEMEIISEINSGTRLIVKVDF</sequence>
<evidence type="ECO:0000256" key="8">
    <source>
        <dbReference type="ARBA" id="ARBA00023136"/>
    </source>
</evidence>
<keyword evidence="6 10" id="KW-1133">Transmembrane helix</keyword>
<evidence type="ECO:0000256" key="10">
    <source>
        <dbReference type="SAM" id="Phobius"/>
    </source>
</evidence>
<evidence type="ECO:0000256" key="6">
    <source>
        <dbReference type="ARBA" id="ARBA00022989"/>
    </source>
</evidence>
<keyword evidence="5 12" id="KW-0418">Kinase</keyword>
<dbReference type="Gene3D" id="1.20.5.1930">
    <property type="match status" value="1"/>
</dbReference>
<evidence type="ECO:0000313" key="13">
    <source>
        <dbReference type="Proteomes" id="UP000306402"/>
    </source>
</evidence>
<dbReference type="SUPFAM" id="SSF55874">
    <property type="entry name" value="ATPase domain of HSP90 chaperone/DNA topoisomerase II/histidine kinase"/>
    <property type="match status" value="1"/>
</dbReference>
<evidence type="ECO:0000256" key="3">
    <source>
        <dbReference type="ARBA" id="ARBA00022679"/>
    </source>
</evidence>
<dbReference type="Pfam" id="PF07730">
    <property type="entry name" value="HisKA_3"/>
    <property type="match status" value="1"/>
</dbReference>
<dbReference type="SMART" id="SM00387">
    <property type="entry name" value="HATPase_c"/>
    <property type="match status" value="1"/>
</dbReference>
<dbReference type="InterPro" id="IPR011712">
    <property type="entry name" value="Sig_transdc_His_kin_sub3_dim/P"/>
</dbReference>
<gene>
    <name evidence="12" type="ORF">FEN17_03610</name>
</gene>